<dbReference type="AlphaFoldDB" id="A0AA88CK18"/>
<organism evidence="2 3">
    <name type="scientific">Ficus carica</name>
    <name type="common">Common fig</name>
    <dbReference type="NCBI Taxonomy" id="3494"/>
    <lineage>
        <taxon>Eukaryota</taxon>
        <taxon>Viridiplantae</taxon>
        <taxon>Streptophyta</taxon>
        <taxon>Embryophyta</taxon>
        <taxon>Tracheophyta</taxon>
        <taxon>Spermatophyta</taxon>
        <taxon>Magnoliopsida</taxon>
        <taxon>eudicotyledons</taxon>
        <taxon>Gunneridae</taxon>
        <taxon>Pentapetalae</taxon>
        <taxon>rosids</taxon>
        <taxon>fabids</taxon>
        <taxon>Rosales</taxon>
        <taxon>Moraceae</taxon>
        <taxon>Ficeae</taxon>
        <taxon>Ficus</taxon>
    </lineage>
</organism>
<name>A0AA88CK18_FICCA</name>
<dbReference type="EMBL" id="BTGU01002513">
    <property type="protein sequence ID" value="GMN19421.1"/>
    <property type="molecule type" value="Genomic_DNA"/>
</dbReference>
<proteinExistence type="predicted"/>
<feature type="region of interest" description="Disordered" evidence="1">
    <location>
        <begin position="97"/>
        <end position="165"/>
    </location>
</feature>
<evidence type="ECO:0000256" key="1">
    <source>
        <dbReference type="SAM" id="MobiDB-lite"/>
    </source>
</evidence>
<evidence type="ECO:0000313" key="3">
    <source>
        <dbReference type="Proteomes" id="UP001187192"/>
    </source>
</evidence>
<evidence type="ECO:0000313" key="2">
    <source>
        <dbReference type="EMBL" id="GMN19421.1"/>
    </source>
</evidence>
<comment type="caution">
    <text evidence="2">The sequence shown here is derived from an EMBL/GenBank/DDBJ whole genome shotgun (WGS) entry which is preliminary data.</text>
</comment>
<accession>A0AA88CK18</accession>
<feature type="compositionally biased region" description="Polar residues" evidence="1">
    <location>
        <begin position="117"/>
        <end position="143"/>
    </location>
</feature>
<sequence>MVSVADRCRSKAGFTTRIQVLGAQHSPSTYLFRRERGRWSAKGHILGERPALRLAEYIQRQYFVVGEYIETNNLVEEKREQALIRTAARNQVIARYHDKRSGPMTGHNPSGLPDQDPTWTSPLTGHNPSGLPDQNPTWAQPTRVTRPGSNLDKSHDPGTTHQGYPAKIQLGHNLQGLPDQDPTWTSPMTWAQPKRATRPGLELGLNPPNQPGGARIPHKTTCMSCEKKKKKEKKNFH</sequence>
<dbReference type="Proteomes" id="UP001187192">
    <property type="component" value="Unassembled WGS sequence"/>
</dbReference>
<gene>
    <name evidence="2" type="ORF">TIFTF001_042872</name>
</gene>
<protein>
    <submittedName>
        <fullName evidence="2">Uncharacterized protein</fullName>
    </submittedName>
</protein>
<reference evidence="2" key="1">
    <citation type="submission" date="2023-07" db="EMBL/GenBank/DDBJ databases">
        <title>draft genome sequence of fig (Ficus carica).</title>
        <authorList>
            <person name="Takahashi T."/>
            <person name="Nishimura K."/>
        </authorList>
    </citation>
    <scope>NUCLEOTIDE SEQUENCE</scope>
</reference>
<keyword evidence="3" id="KW-1185">Reference proteome</keyword>